<gene>
    <name evidence="2" type="ORF">FCALED_LOCUS7959</name>
</gene>
<evidence type="ECO:0000313" key="3">
    <source>
        <dbReference type="Proteomes" id="UP000789570"/>
    </source>
</evidence>
<keyword evidence="3" id="KW-1185">Reference proteome</keyword>
<dbReference type="EMBL" id="CAJVPQ010002226">
    <property type="protein sequence ID" value="CAG8588354.1"/>
    <property type="molecule type" value="Genomic_DNA"/>
</dbReference>
<name>A0A9N9C5E4_9GLOM</name>
<evidence type="ECO:0000313" key="2">
    <source>
        <dbReference type="EMBL" id="CAG8588354.1"/>
    </source>
</evidence>
<keyword evidence="1" id="KW-0472">Membrane</keyword>
<keyword evidence="1" id="KW-0812">Transmembrane</keyword>
<dbReference type="AlphaFoldDB" id="A0A9N9C5E4"/>
<sequence>MEVPAGQTSKSLKKGWYLAISPDGQYILTFNSNTFQYKIIKMENKEKLFEAIIDKKKFPNFELHKRPSDKDSEFPMFKIALSNIFANSIFVAISFVIKNDMLANNDNKLHGTTIIYRTMRDLKDHWSVHSFHHDFPKGGMVNFVHYKDEKMHCFIFNSSGIFSYTYRIKDLSRYIKQHYFYPMRLQDELTNLYKFNSCLKRIRACIFDEHFLIEQYNEGTQSIQLFSLVTMEMEQIFQKKLDRSLTKKFARPIFSISKNKYLLMFSRGIETILIFYIENGLEIARKSFGKGTKIMFGEFINGDEGLLLIIKEKRKFSIKIWDLLDASENQIRTYDSDEYLDVKMKSYNARSPGNLLTIDADGTVSSIIDKWISKEIVREISKQDHYDCKLIPPGENIMSLHEDQVESENALKIEELTVGIKSFYLKVKWVYNNVDQSVEIKWPSTDGHVTDVIHACAALAHVNCRKNNLVGYKKRHKFEKLMNYISLLIWKFINKKQETWKLLDVRYNVMADIIIGGSTFLIKFILLDEVENEKELKKTGNRRLLHIPQLRRWNNETVDLKVHNGENQSKELLLNYESTDLTDLQIAIRLCSKDPRRVNRHIVIVGYLLEYYTTHATRNLGWLITVSKALPELYNDNHELLNYYAKEIFFKKCFKGLELSDNIDYRDFMPLDVEKRRQKSQKFIAFCPNTKLVVKEKNRRLNLEVLQDILITIYFKIYQKIFPNPFKNIPPLIHIVPLYEFTTSDIVKKQIEDQKKVQTSFLVKLFQLLFLPRRYLLKDTGAFNNLSQLSPFIQIIRAAKDNNVFNNPTMEATINQRCIILPLVIMSTYIITSFKFSNGFADVITTKDISIYISFTMLILWFEFILYLRLLSVLAAFAHSMFILLQHPTFTDVTPKTDEYSLTNTTTKEPIDVTVTGEIDPSDRLDNPNSNIIDSLISSYFWIGGSYVQRDTWDFWAVEALTLLASIFVVTVLQNMFIAFMGGIYSDAHVQASNALLRFRAENISDYEALDDVHFLPLTPDPKYICYIGRSSSYETWKKLSNAKSHTLYHKYEEKITEIKGLYEVENLEDKNCLWKWDDEKLITTTQTSELKKTSLR</sequence>
<protein>
    <submittedName>
        <fullName evidence="2">13911_t:CDS:1</fullName>
    </submittedName>
</protein>
<organism evidence="2 3">
    <name type="scientific">Funneliformis caledonium</name>
    <dbReference type="NCBI Taxonomy" id="1117310"/>
    <lineage>
        <taxon>Eukaryota</taxon>
        <taxon>Fungi</taxon>
        <taxon>Fungi incertae sedis</taxon>
        <taxon>Mucoromycota</taxon>
        <taxon>Glomeromycotina</taxon>
        <taxon>Glomeromycetes</taxon>
        <taxon>Glomerales</taxon>
        <taxon>Glomeraceae</taxon>
        <taxon>Funneliformis</taxon>
    </lineage>
</organism>
<dbReference type="OrthoDB" id="2319478at2759"/>
<feature type="transmembrane region" description="Helical" evidence="1">
    <location>
        <begin position="819"/>
        <end position="837"/>
    </location>
</feature>
<keyword evidence="1" id="KW-1133">Transmembrane helix</keyword>
<evidence type="ECO:0000256" key="1">
    <source>
        <dbReference type="SAM" id="Phobius"/>
    </source>
</evidence>
<feature type="transmembrane region" description="Helical" evidence="1">
    <location>
        <begin position="849"/>
        <end position="878"/>
    </location>
</feature>
<reference evidence="2" key="1">
    <citation type="submission" date="2021-06" db="EMBL/GenBank/DDBJ databases">
        <authorList>
            <person name="Kallberg Y."/>
            <person name="Tangrot J."/>
            <person name="Rosling A."/>
        </authorList>
    </citation>
    <scope>NUCLEOTIDE SEQUENCE</scope>
    <source>
        <strain evidence="2">UK204</strain>
    </source>
</reference>
<proteinExistence type="predicted"/>
<accession>A0A9N9C5E4</accession>
<dbReference type="Proteomes" id="UP000789570">
    <property type="component" value="Unassembled WGS sequence"/>
</dbReference>
<comment type="caution">
    <text evidence="2">The sequence shown here is derived from an EMBL/GenBank/DDBJ whole genome shotgun (WGS) entry which is preliminary data.</text>
</comment>